<organism evidence="7 8">
    <name type="scientific">Olivibacter oleidegradans</name>
    <dbReference type="NCBI Taxonomy" id="760123"/>
    <lineage>
        <taxon>Bacteria</taxon>
        <taxon>Pseudomonadati</taxon>
        <taxon>Bacteroidota</taxon>
        <taxon>Sphingobacteriia</taxon>
        <taxon>Sphingobacteriales</taxon>
        <taxon>Sphingobacteriaceae</taxon>
        <taxon>Olivibacter</taxon>
    </lineage>
</organism>
<dbReference type="Proteomes" id="UP001589774">
    <property type="component" value="Unassembled WGS sequence"/>
</dbReference>
<dbReference type="RefSeq" id="WP_130855114.1">
    <property type="nucleotide sequence ID" value="NZ_JBHLWO010000001.1"/>
</dbReference>
<evidence type="ECO:0000313" key="8">
    <source>
        <dbReference type="Proteomes" id="UP001589774"/>
    </source>
</evidence>
<dbReference type="InterPro" id="IPR051056">
    <property type="entry name" value="Glycosyl_Hydrolase_73"/>
</dbReference>
<keyword evidence="3" id="KW-0378">Hydrolase</keyword>
<gene>
    <name evidence="7" type="ORF">ACFFI0_00865</name>
</gene>
<dbReference type="Gene3D" id="1.10.530.10">
    <property type="match status" value="1"/>
</dbReference>
<dbReference type="InterPro" id="IPR018392">
    <property type="entry name" value="LysM"/>
</dbReference>
<dbReference type="CDD" id="cd00118">
    <property type="entry name" value="LysM"/>
    <property type="match status" value="1"/>
</dbReference>
<comment type="caution">
    <text evidence="7">The sequence shown here is derived from an EMBL/GenBank/DDBJ whole genome shotgun (WGS) entry which is preliminary data.</text>
</comment>
<dbReference type="SMART" id="SM00257">
    <property type="entry name" value="LysM"/>
    <property type="match status" value="1"/>
</dbReference>
<dbReference type="PANTHER" id="PTHR33308:SF9">
    <property type="entry name" value="PEPTIDOGLYCAN HYDROLASE FLGJ"/>
    <property type="match status" value="1"/>
</dbReference>
<evidence type="ECO:0000256" key="1">
    <source>
        <dbReference type="ARBA" id="ARBA00022529"/>
    </source>
</evidence>
<dbReference type="Gene3D" id="3.10.350.10">
    <property type="entry name" value="LysM domain"/>
    <property type="match status" value="1"/>
</dbReference>
<dbReference type="Pfam" id="PF01476">
    <property type="entry name" value="LysM"/>
    <property type="match status" value="1"/>
</dbReference>
<dbReference type="Pfam" id="PF01832">
    <property type="entry name" value="Glucosaminidase"/>
    <property type="match status" value="1"/>
</dbReference>
<dbReference type="SMART" id="SM00047">
    <property type="entry name" value="LYZ2"/>
    <property type="match status" value="1"/>
</dbReference>
<dbReference type="SUPFAM" id="SSF54106">
    <property type="entry name" value="LysM domain"/>
    <property type="match status" value="1"/>
</dbReference>
<protein>
    <recommendedName>
        <fullName evidence="4">Peptidoglycan hydrolase</fullName>
    </recommendedName>
</protein>
<name>A0ABV6HE15_9SPHI</name>
<evidence type="ECO:0000256" key="4">
    <source>
        <dbReference type="ARBA" id="ARBA00032108"/>
    </source>
</evidence>
<evidence type="ECO:0000313" key="7">
    <source>
        <dbReference type="EMBL" id="MFC0316829.1"/>
    </source>
</evidence>
<evidence type="ECO:0000259" key="6">
    <source>
        <dbReference type="PROSITE" id="PS51782"/>
    </source>
</evidence>
<feature type="signal peptide" evidence="5">
    <location>
        <begin position="1"/>
        <end position="22"/>
    </location>
</feature>
<reference evidence="7 8" key="1">
    <citation type="submission" date="2024-09" db="EMBL/GenBank/DDBJ databases">
        <authorList>
            <person name="Sun Q."/>
            <person name="Mori K."/>
        </authorList>
    </citation>
    <scope>NUCLEOTIDE SEQUENCE [LARGE SCALE GENOMIC DNA]</scope>
    <source>
        <strain evidence="7 8">CCM 7765</strain>
    </source>
</reference>
<evidence type="ECO:0000256" key="5">
    <source>
        <dbReference type="SAM" id="SignalP"/>
    </source>
</evidence>
<feature type="domain" description="LysM" evidence="6">
    <location>
        <begin position="184"/>
        <end position="227"/>
    </location>
</feature>
<feature type="chain" id="PRO_5045297933" description="Peptidoglycan hydrolase" evidence="5">
    <location>
        <begin position="23"/>
        <end position="227"/>
    </location>
</feature>
<dbReference type="PROSITE" id="PS51782">
    <property type="entry name" value="LYSM"/>
    <property type="match status" value="1"/>
</dbReference>
<keyword evidence="8" id="KW-1185">Reference proteome</keyword>
<dbReference type="EMBL" id="JBHLWO010000001">
    <property type="protein sequence ID" value="MFC0316829.1"/>
    <property type="molecule type" value="Genomic_DNA"/>
</dbReference>
<proteinExistence type="predicted"/>
<dbReference type="InterPro" id="IPR002901">
    <property type="entry name" value="MGlyc_endo_b_GlcNAc-like_dom"/>
</dbReference>
<evidence type="ECO:0000256" key="2">
    <source>
        <dbReference type="ARBA" id="ARBA00022638"/>
    </source>
</evidence>
<sequence>MKTLRFPIFLFFLFFLSQTSYAQGGAHAYIEAHKEWAIDAMEKFGVPASIILAVAMHESANGSSKVAIHLNNHFGIRGANNSKKIRSSYKGYDSVKASYDDFINYLKTRKQFRSLFDRYSAYDYHSWAYGIMRGGYAGSKAWAAHIVAIIKKHQLFLFDNRPADYIEPQDAPFEEKSTASEINLRYTVKKGDTLGAIAKRYKTSVSRIKTKNQLRSDRLRIGQHLKI</sequence>
<dbReference type="InterPro" id="IPR036779">
    <property type="entry name" value="LysM_dom_sf"/>
</dbReference>
<keyword evidence="1" id="KW-0929">Antimicrobial</keyword>
<keyword evidence="5" id="KW-0732">Signal</keyword>
<accession>A0ABV6HE15</accession>
<keyword evidence="2" id="KW-0081">Bacteriolytic enzyme</keyword>
<evidence type="ECO:0000256" key="3">
    <source>
        <dbReference type="ARBA" id="ARBA00022801"/>
    </source>
</evidence>
<dbReference type="PANTHER" id="PTHR33308">
    <property type="entry name" value="PEPTIDOGLYCAN HYDROLASE FLGJ"/>
    <property type="match status" value="1"/>
</dbReference>